<reference evidence="4 6" key="1">
    <citation type="journal article" date="2012" name="Nature">
        <title>Algal genomes reveal evolutionary mosaicism and the fate of nucleomorphs.</title>
        <authorList>
            <consortium name="DOE Joint Genome Institute"/>
            <person name="Curtis B.A."/>
            <person name="Tanifuji G."/>
            <person name="Burki F."/>
            <person name="Gruber A."/>
            <person name="Irimia M."/>
            <person name="Maruyama S."/>
            <person name="Arias M.C."/>
            <person name="Ball S.G."/>
            <person name="Gile G.H."/>
            <person name="Hirakawa Y."/>
            <person name="Hopkins J.F."/>
            <person name="Kuo A."/>
            <person name="Rensing S.A."/>
            <person name="Schmutz J."/>
            <person name="Symeonidi A."/>
            <person name="Elias M."/>
            <person name="Eveleigh R.J."/>
            <person name="Herman E.K."/>
            <person name="Klute M.J."/>
            <person name="Nakayama T."/>
            <person name="Obornik M."/>
            <person name="Reyes-Prieto A."/>
            <person name="Armbrust E.V."/>
            <person name="Aves S.J."/>
            <person name="Beiko R.G."/>
            <person name="Coutinho P."/>
            <person name="Dacks J.B."/>
            <person name="Durnford D.G."/>
            <person name="Fast N.M."/>
            <person name="Green B.R."/>
            <person name="Grisdale C.J."/>
            <person name="Hempel F."/>
            <person name="Henrissat B."/>
            <person name="Hoppner M.P."/>
            <person name="Ishida K."/>
            <person name="Kim E."/>
            <person name="Koreny L."/>
            <person name="Kroth P.G."/>
            <person name="Liu Y."/>
            <person name="Malik S.B."/>
            <person name="Maier U.G."/>
            <person name="McRose D."/>
            <person name="Mock T."/>
            <person name="Neilson J.A."/>
            <person name="Onodera N.T."/>
            <person name="Poole A.M."/>
            <person name="Pritham E.J."/>
            <person name="Richards T.A."/>
            <person name="Rocap G."/>
            <person name="Roy S.W."/>
            <person name="Sarai C."/>
            <person name="Schaack S."/>
            <person name="Shirato S."/>
            <person name="Slamovits C.H."/>
            <person name="Spencer D.F."/>
            <person name="Suzuki S."/>
            <person name="Worden A.Z."/>
            <person name="Zauner S."/>
            <person name="Barry K."/>
            <person name="Bell C."/>
            <person name="Bharti A.K."/>
            <person name="Crow J.A."/>
            <person name="Grimwood J."/>
            <person name="Kramer R."/>
            <person name="Lindquist E."/>
            <person name="Lucas S."/>
            <person name="Salamov A."/>
            <person name="McFadden G.I."/>
            <person name="Lane C.E."/>
            <person name="Keeling P.J."/>
            <person name="Gray M.W."/>
            <person name="Grigoriev I.V."/>
            <person name="Archibald J.M."/>
        </authorList>
    </citation>
    <scope>NUCLEOTIDE SEQUENCE</scope>
    <source>
        <strain evidence="4 6">CCMP2712</strain>
    </source>
</reference>
<evidence type="ECO:0000313" key="4">
    <source>
        <dbReference type="EMBL" id="EKX31027.1"/>
    </source>
</evidence>
<dbReference type="EMBL" id="JH993390">
    <property type="protein sequence ID" value="EKX31027.1"/>
    <property type="molecule type" value="Genomic_DNA"/>
</dbReference>
<keyword evidence="3" id="KW-0732">Signal</keyword>
<dbReference type="Proteomes" id="UP000011087">
    <property type="component" value="Unassembled WGS sequence"/>
</dbReference>
<feature type="region of interest" description="Disordered" evidence="1">
    <location>
        <begin position="656"/>
        <end position="701"/>
    </location>
</feature>
<accession>L1I4K9</accession>
<keyword evidence="2" id="KW-1133">Transmembrane helix</keyword>
<feature type="chain" id="PRO_5008769600" evidence="3">
    <location>
        <begin position="25"/>
        <end position="774"/>
    </location>
</feature>
<reference evidence="5" key="3">
    <citation type="submission" date="2015-06" db="UniProtKB">
        <authorList>
            <consortium name="EnsemblProtists"/>
        </authorList>
    </citation>
    <scope>IDENTIFICATION</scope>
</reference>
<keyword evidence="6" id="KW-1185">Reference proteome</keyword>
<sequence length="774" mass="85274">MRAMRWCCCLLLLLSLSRFPAARSAQYGEICHSPSDCNTAEAPLCQFFFVDKTYMYNKVPDSPVSDVFTQPKLYGLCVQCISDCDCDLDKYCGVDTSHPVVTPSNLTSNNTGSGLTRKVKLLIEAYSIHFGDLTLRSKCNRYQLPSTCSSHIDSGAYSESVSTNTFIEDTSQSDVNQAYMTFFQTRVPSGLPKQAENRFCGKVNSWAPAFLPVIDLNPAGSNPMQLANKWNLKSNAVSTGRKYNTPATCTPHVIYLDPKTTVCASCQYDNNCLTQTEDFCCLHSYSSFTRTCMSRMDYRSCEDACQPPPSVLVGNLFSSICQTAPLTTVESQFCKCYQKCLTCVAANADQFVTCNEILPTSSMPYSSYEFQDYDDTLGKFPTFVGNPWTPQLQETCSFCTAQGTCPDSVYEIHVQGECSDGNFHYDNAYFKFSINAPAVDFQGSCMKGECKICRHACSSAFQSHHSLLHSDGSISRCQWDDDQPLCVGGKWVLWGQLLTTWLGRAAAAITLLTVFAGLIACVLLGKAIGWLRAKGRKESSSTQSACWSIRFPPSLKVWRTNKSNAGPVEASVGGEEMHALQWGTVHGLVRQSATVQEPAVELEGNESSSTSAGEAGDLLESELKPRDVELFMLQADPVAPQPKIDGEVVNTEVKAEGTGKKLQASKQLPKVSQKHSRDKSIQEAPVPEQPAHADSPSSSFSFAQAAMGPKRLYEVESTQAVVSDSARHVEELRRVQEARLAAKMPLILFSLGEELEEYRELMRFKGTDSRRNTT</sequence>
<evidence type="ECO:0000256" key="1">
    <source>
        <dbReference type="SAM" id="MobiDB-lite"/>
    </source>
</evidence>
<reference evidence="6" key="2">
    <citation type="submission" date="2012-11" db="EMBL/GenBank/DDBJ databases">
        <authorList>
            <person name="Kuo A."/>
            <person name="Curtis B.A."/>
            <person name="Tanifuji G."/>
            <person name="Burki F."/>
            <person name="Gruber A."/>
            <person name="Irimia M."/>
            <person name="Maruyama S."/>
            <person name="Arias M.C."/>
            <person name="Ball S.G."/>
            <person name="Gile G.H."/>
            <person name="Hirakawa Y."/>
            <person name="Hopkins J.F."/>
            <person name="Rensing S.A."/>
            <person name="Schmutz J."/>
            <person name="Symeonidi A."/>
            <person name="Elias M."/>
            <person name="Eveleigh R.J."/>
            <person name="Herman E.K."/>
            <person name="Klute M.J."/>
            <person name="Nakayama T."/>
            <person name="Obornik M."/>
            <person name="Reyes-Prieto A."/>
            <person name="Armbrust E.V."/>
            <person name="Aves S.J."/>
            <person name="Beiko R.G."/>
            <person name="Coutinho P."/>
            <person name="Dacks J.B."/>
            <person name="Durnford D.G."/>
            <person name="Fast N.M."/>
            <person name="Green B.R."/>
            <person name="Grisdale C."/>
            <person name="Hempe F."/>
            <person name="Henrissat B."/>
            <person name="Hoppner M.P."/>
            <person name="Ishida K.-I."/>
            <person name="Kim E."/>
            <person name="Koreny L."/>
            <person name="Kroth P.G."/>
            <person name="Liu Y."/>
            <person name="Malik S.-B."/>
            <person name="Maier U.G."/>
            <person name="McRose D."/>
            <person name="Mock T."/>
            <person name="Neilson J.A."/>
            <person name="Onodera N.T."/>
            <person name="Poole A.M."/>
            <person name="Pritham E.J."/>
            <person name="Richards T.A."/>
            <person name="Rocap G."/>
            <person name="Roy S.W."/>
            <person name="Sarai C."/>
            <person name="Schaack S."/>
            <person name="Shirato S."/>
            <person name="Slamovits C.H."/>
            <person name="Spencer D.F."/>
            <person name="Suzuki S."/>
            <person name="Worden A.Z."/>
            <person name="Zauner S."/>
            <person name="Barry K."/>
            <person name="Bell C."/>
            <person name="Bharti A.K."/>
            <person name="Crow J.A."/>
            <person name="Grimwood J."/>
            <person name="Kramer R."/>
            <person name="Lindquist E."/>
            <person name="Lucas S."/>
            <person name="Salamov A."/>
            <person name="McFadden G.I."/>
            <person name="Lane C.E."/>
            <person name="Keeling P.J."/>
            <person name="Gray M.W."/>
            <person name="Grigoriev I.V."/>
            <person name="Archibald J.M."/>
        </authorList>
    </citation>
    <scope>NUCLEOTIDE SEQUENCE</scope>
    <source>
        <strain evidence="6">CCMP2712</strain>
    </source>
</reference>
<dbReference type="AlphaFoldDB" id="L1I4K9"/>
<dbReference type="KEGG" id="gtt:GUITHDRAFT_149541"/>
<evidence type="ECO:0000256" key="3">
    <source>
        <dbReference type="SAM" id="SignalP"/>
    </source>
</evidence>
<evidence type="ECO:0000256" key="2">
    <source>
        <dbReference type="SAM" id="Phobius"/>
    </source>
</evidence>
<dbReference type="EnsemblProtists" id="EKX31027">
    <property type="protein sequence ID" value="EKX31027"/>
    <property type="gene ID" value="GUITHDRAFT_149541"/>
</dbReference>
<name>L1I4K9_GUITC</name>
<gene>
    <name evidence="4" type="ORF">GUITHDRAFT_149541</name>
</gene>
<evidence type="ECO:0000313" key="6">
    <source>
        <dbReference type="Proteomes" id="UP000011087"/>
    </source>
</evidence>
<feature type="compositionally biased region" description="Low complexity" evidence="1">
    <location>
        <begin position="690"/>
        <end position="701"/>
    </location>
</feature>
<dbReference type="RefSeq" id="XP_005818007.1">
    <property type="nucleotide sequence ID" value="XM_005817950.1"/>
</dbReference>
<dbReference type="PaxDb" id="55529-EKX31027"/>
<organism evidence="4">
    <name type="scientific">Guillardia theta (strain CCMP2712)</name>
    <name type="common">Cryptophyte</name>
    <dbReference type="NCBI Taxonomy" id="905079"/>
    <lineage>
        <taxon>Eukaryota</taxon>
        <taxon>Cryptophyceae</taxon>
        <taxon>Pyrenomonadales</taxon>
        <taxon>Geminigeraceae</taxon>
        <taxon>Guillardia</taxon>
    </lineage>
</organism>
<feature type="transmembrane region" description="Helical" evidence="2">
    <location>
        <begin position="505"/>
        <end position="531"/>
    </location>
</feature>
<dbReference type="GeneID" id="17287747"/>
<protein>
    <submittedName>
        <fullName evidence="4 5">Uncharacterized protein</fullName>
    </submittedName>
</protein>
<feature type="signal peptide" evidence="3">
    <location>
        <begin position="1"/>
        <end position="24"/>
    </location>
</feature>
<keyword evidence="2" id="KW-0812">Transmembrane</keyword>
<proteinExistence type="predicted"/>
<evidence type="ECO:0000313" key="5">
    <source>
        <dbReference type="EnsemblProtists" id="EKX31027"/>
    </source>
</evidence>
<dbReference type="HOGENOM" id="CLU_361493_0_0_1"/>
<feature type="region of interest" description="Disordered" evidence="1">
    <location>
        <begin position="597"/>
        <end position="616"/>
    </location>
</feature>
<keyword evidence="2" id="KW-0472">Membrane</keyword>